<gene>
    <name evidence="9" type="ORF">H8J70_11840</name>
</gene>
<feature type="transmembrane region" description="Helical" evidence="8">
    <location>
        <begin position="384"/>
        <end position="406"/>
    </location>
</feature>
<evidence type="ECO:0000256" key="6">
    <source>
        <dbReference type="ARBA" id="ARBA00022989"/>
    </source>
</evidence>
<feature type="transmembrane region" description="Helical" evidence="8">
    <location>
        <begin position="12"/>
        <end position="33"/>
    </location>
</feature>
<evidence type="ECO:0000256" key="1">
    <source>
        <dbReference type="ARBA" id="ARBA00004651"/>
    </source>
</evidence>
<evidence type="ECO:0000256" key="4">
    <source>
        <dbReference type="ARBA" id="ARBA00022475"/>
    </source>
</evidence>
<feature type="transmembrane region" description="Helical" evidence="8">
    <location>
        <begin position="93"/>
        <end position="118"/>
    </location>
</feature>
<dbReference type="NCBIfam" id="TIGR00835">
    <property type="entry name" value="agcS"/>
    <property type="match status" value="1"/>
</dbReference>
<dbReference type="PANTHER" id="PTHR30330">
    <property type="entry name" value="AGSS FAMILY TRANSPORTER, SODIUM-ALANINE"/>
    <property type="match status" value="1"/>
</dbReference>
<dbReference type="PRINTS" id="PR00175">
    <property type="entry name" value="NAALASMPORT"/>
</dbReference>
<evidence type="ECO:0000313" key="9">
    <source>
        <dbReference type="EMBL" id="MBC3537931.1"/>
    </source>
</evidence>
<dbReference type="PANTHER" id="PTHR30330:SF1">
    <property type="entry name" value="AMINO-ACID CARRIER PROTEIN ALST"/>
    <property type="match status" value="1"/>
</dbReference>
<comment type="subcellular location">
    <subcellularLocation>
        <location evidence="1 8">Cell membrane</location>
        <topology evidence="1 8">Multi-pass membrane protein</topology>
    </subcellularLocation>
</comment>
<feature type="transmembrane region" description="Helical" evidence="8">
    <location>
        <begin position="297"/>
        <end position="325"/>
    </location>
</feature>
<keyword evidence="10" id="KW-1185">Reference proteome</keyword>
<reference evidence="9 10" key="1">
    <citation type="submission" date="2020-08" db="EMBL/GenBank/DDBJ databases">
        <authorList>
            <person name="Liu C."/>
            <person name="Sun Q."/>
        </authorList>
    </citation>
    <scope>NUCLEOTIDE SEQUENCE [LARGE SCALE GENOMIC DNA]</scope>
    <source>
        <strain evidence="9 10">NSJ-59</strain>
    </source>
</reference>
<keyword evidence="3 8" id="KW-0813">Transport</keyword>
<keyword evidence="4 8" id="KW-1003">Cell membrane</keyword>
<dbReference type="InterPro" id="IPR001463">
    <property type="entry name" value="Na/Ala_symport"/>
</dbReference>
<dbReference type="PROSITE" id="PS00873">
    <property type="entry name" value="NA_ALANINE_SYMP"/>
    <property type="match status" value="1"/>
</dbReference>
<keyword evidence="5 8" id="KW-0812">Transmembrane</keyword>
<dbReference type="EMBL" id="JACOGK010000051">
    <property type="protein sequence ID" value="MBC3537931.1"/>
    <property type="molecule type" value="Genomic_DNA"/>
</dbReference>
<evidence type="ECO:0000256" key="7">
    <source>
        <dbReference type="ARBA" id="ARBA00023136"/>
    </source>
</evidence>
<keyword evidence="6 8" id="KW-1133">Transmembrane helix</keyword>
<feature type="transmembrane region" description="Helical" evidence="8">
    <location>
        <begin position="63"/>
        <end position="87"/>
    </location>
</feature>
<dbReference type="Pfam" id="PF01235">
    <property type="entry name" value="Na_Ala_symp"/>
    <property type="match status" value="1"/>
</dbReference>
<protein>
    <submittedName>
        <fullName evidence="9">Sodium:alanine symporter family protein</fullName>
    </submittedName>
</protein>
<evidence type="ECO:0000256" key="5">
    <source>
        <dbReference type="ARBA" id="ARBA00022692"/>
    </source>
</evidence>
<organism evidence="9 10">
    <name type="scientific">Megasphaera hominis</name>
    <dbReference type="NCBI Taxonomy" id="159836"/>
    <lineage>
        <taxon>Bacteria</taxon>
        <taxon>Bacillati</taxon>
        <taxon>Bacillota</taxon>
        <taxon>Negativicutes</taxon>
        <taxon>Veillonellales</taxon>
        <taxon>Veillonellaceae</taxon>
        <taxon>Megasphaera</taxon>
    </lineage>
</organism>
<name>A0ABR6VKW2_9FIRM</name>
<sequence length="477" mass="51261">MEIIQYLNNIFWGWLVAGLLLCTGIYLTCRLHFPQIRYFTRLFSNLKASLHSNENESGSISGFAALCSALGGQVGTGCFVGVATAIASGGPGAVFWMWMTALLGMPISFAEATLAQLFREKNPDGTYRGGPAYYMEKGMHSHVLSVLLSVSIMIGMGVFDFMVQTNSVSLAVTGVVDISPLFAGMVLLLFVGLVIFGGIKRLSKVASTIVPFVAMGYLVMAVYVVLTHFSLLPGMIETIFSSAFNFQSAAGGAAGYTMQEAFRYGVARGLFTNDAGKGTAPSMHATAIVPHPVNQGFAAMLGTFITTIIICSCTAFCILLSGQIGSGETGIALTQSAFESNLGPMGRWAIFLPMTLFGFTTLLADNYYGEVNLRHLVQSPKAVLVYRVICCGLVLVGAVAPVPVVWELVDFASAFMVFFNAIALWGLSKYVIYILKDYAGQSARGKTPCWQPDQDVTKLDLGKCSDEQEVTKPDFSH</sequence>
<comment type="similarity">
    <text evidence="2 8">Belongs to the alanine or glycine:cation symporter (AGCS) (TC 2.A.25) family.</text>
</comment>
<proteinExistence type="inferred from homology"/>
<feature type="transmembrane region" description="Helical" evidence="8">
    <location>
        <begin position="139"/>
        <end position="159"/>
    </location>
</feature>
<feature type="transmembrane region" description="Helical" evidence="8">
    <location>
        <begin position="179"/>
        <end position="199"/>
    </location>
</feature>
<evidence type="ECO:0000256" key="2">
    <source>
        <dbReference type="ARBA" id="ARBA00009261"/>
    </source>
</evidence>
<dbReference type="Proteomes" id="UP000606870">
    <property type="component" value="Unassembled WGS sequence"/>
</dbReference>
<evidence type="ECO:0000256" key="3">
    <source>
        <dbReference type="ARBA" id="ARBA00022448"/>
    </source>
</evidence>
<accession>A0ABR6VKW2</accession>
<keyword evidence="8" id="KW-0769">Symport</keyword>
<comment type="caution">
    <text evidence="9">The sequence shown here is derived from an EMBL/GenBank/DDBJ whole genome shotgun (WGS) entry which is preliminary data.</text>
</comment>
<dbReference type="Gene3D" id="1.20.1740.10">
    <property type="entry name" value="Amino acid/polyamine transporter I"/>
    <property type="match status" value="1"/>
</dbReference>
<feature type="transmembrane region" description="Helical" evidence="8">
    <location>
        <begin position="206"/>
        <end position="226"/>
    </location>
</feature>
<keyword evidence="7 8" id="KW-0472">Membrane</keyword>
<feature type="transmembrane region" description="Helical" evidence="8">
    <location>
        <begin position="412"/>
        <end position="435"/>
    </location>
</feature>
<evidence type="ECO:0000256" key="8">
    <source>
        <dbReference type="RuleBase" id="RU363064"/>
    </source>
</evidence>
<evidence type="ECO:0000313" key="10">
    <source>
        <dbReference type="Proteomes" id="UP000606870"/>
    </source>
</evidence>